<dbReference type="Proteomes" id="UP000190306">
    <property type="component" value="Chromosome"/>
</dbReference>
<accession>A0AAE7CPR3</accession>
<dbReference type="AlphaFoldDB" id="A0AAE7CPR3"/>
<evidence type="ECO:0000313" key="7">
    <source>
        <dbReference type="Proteomes" id="UP000502504"/>
    </source>
</evidence>
<evidence type="ECO:0000313" key="5">
    <source>
        <dbReference type="EMBL" id="QIT48862.1"/>
    </source>
</evidence>
<reference evidence="4 6" key="1">
    <citation type="submission" date="2015-07" db="EMBL/GenBank/DDBJ databases">
        <title>Draft Genome Sequence of Streptomyces antibioticus, IMRU 3720 reveals insights in the evolution of actinomycin biosynthetic gene clusters in Streptomyces.</title>
        <authorList>
            <person name="Crnovcic I."/>
            <person name="Ruckert C."/>
            <person name="Kalinowksi J."/>
            <person name="Keller U."/>
        </authorList>
    </citation>
    <scope>NUCLEOTIDE SEQUENCE [LARGE SCALE GENOMIC DNA]</scope>
    <source>
        <strain evidence="4 6">DSM 41481</strain>
    </source>
</reference>
<keyword evidence="1" id="KW-0808">Transferase</keyword>
<reference evidence="5 7" key="2">
    <citation type="submission" date="2020-03" db="EMBL/GenBank/DDBJ databases">
        <title>Is there a link between lipid content and antibiotic production in Streptomyces?</title>
        <authorList>
            <person name="David M."/>
            <person name="Lejeune C."/>
            <person name="Abreu S."/>
            <person name="Thibessard A."/>
            <person name="Leblond P."/>
            <person name="Chaminade P."/>
            <person name="Virolle M.-J."/>
        </authorList>
    </citation>
    <scope>NUCLEOTIDE SEQUENCE [LARGE SCALE GENOMIC DNA]</scope>
    <source>
        <strain evidence="5 7">DSM 41481</strain>
    </source>
</reference>
<gene>
    <name evidence="4" type="ORF">AFM16_13220</name>
    <name evidence="5" type="ORF">HCX60_13405</name>
</gene>
<evidence type="ECO:0000256" key="2">
    <source>
        <dbReference type="ARBA" id="ARBA00023315"/>
    </source>
</evidence>
<dbReference type="InterPro" id="IPR017255">
    <property type="entry name" value="AcTrfase_GNAT_prd"/>
</dbReference>
<keyword evidence="6" id="KW-1185">Reference proteome</keyword>
<name>A0AAE7CPR3_STRAT</name>
<dbReference type="Proteomes" id="UP000502504">
    <property type="component" value="Chromosome"/>
</dbReference>
<dbReference type="Gene3D" id="3.40.630.30">
    <property type="match status" value="1"/>
</dbReference>
<dbReference type="PANTHER" id="PTHR43420">
    <property type="entry name" value="ACETYLTRANSFERASE"/>
    <property type="match status" value="1"/>
</dbReference>
<dbReference type="InterPro" id="IPR016181">
    <property type="entry name" value="Acyl_CoA_acyltransferase"/>
</dbReference>
<dbReference type="PANTHER" id="PTHR43420:SF12">
    <property type="entry name" value="N-ACETYLTRANSFERASE DOMAIN-CONTAINING PROTEIN"/>
    <property type="match status" value="1"/>
</dbReference>
<organism evidence="5 7">
    <name type="scientific">Streptomyces antibioticus</name>
    <dbReference type="NCBI Taxonomy" id="1890"/>
    <lineage>
        <taxon>Bacteria</taxon>
        <taxon>Bacillati</taxon>
        <taxon>Actinomycetota</taxon>
        <taxon>Actinomycetes</taxon>
        <taxon>Kitasatosporales</taxon>
        <taxon>Streptomycetaceae</taxon>
        <taxon>Streptomyces</taxon>
    </lineage>
</organism>
<feature type="domain" description="N-acetyltransferase" evidence="3">
    <location>
        <begin position="11"/>
        <end position="158"/>
    </location>
</feature>
<dbReference type="InterPro" id="IPR000182">
    <property type="entry name" value="GNAT_dom"/>
</dbReference>
<dbReference type="EMBL" id="LHQL01000008">
    <property type="protein sequence ID" value="OOQ51926.1"/>
    <property type="molecule type" value="Genomic_DNA"/>
</dbReference>
<keyword evidence="2" id="KW-0012">Acyltransferase</keyword>
<evidence type="ECO:0000313" key="4">
    <source>
        <dbReference type="EMBL" id="OOQ51926.1"/>
    </source>
</evidence>
<dbReference type="SUPFAM" id="SSF55729">
    <property type="entry name" value="Acyl-CoA N-acyltransferases (Nat)"/>
    <property type="match status" value="1"/>
</dbReference>
<dbReference type="InterPro" id="IPR050680">
    <property type="entry name" value="YpeA/RimI_acetyltransf"/>
</dbReference>
<dbReference type="EMBL" id="CP050692">
    <property type="protein sequence ID" value="QIT48862.1"/>
    <property type="molecule type" value="Genomic_DNA"/>
</dbReference>
<protein>
    <submittedName>
        <fullName evidence="5">GNAT family N-acetyltransferase</fullName>
    </submittedName>
</protein>
<evidence type="ECO:0000256" key="1">
    <source>
        <dbReference type="ARBA" id="ARBA00022679"/>
    </source>
</evidence>
<dbReference type="PROSITE" id="PS51186">
    <property type="entry name" value="GNAT"/>
    <property type="match status" value="1"/>
</dbReference>
<proteinExistence type="predicted"/>
<dbReference type="CDD" id="cd04301">
    <property type="entry name" value="NAT_SF"/>
    <property type="match status" value="1"/>
</dbReference>
<sequence length="158" mass="17331">MSSQGSGGGPLRIRAVTEDDLSHVVRLDAAAFPADPYPFFVLRQLLTAFPEFLLVVEDSAKDLRGYVLATPPYDAQSWILSLGITPELRRQGLGRELMTRILGLLRAKGTHSVWLSVEPGNDSAVALYRSLGFVPEPQGPRLDYFGPGEHRLLMSLAL</sequence>
<dbReference type="PIRSF" id="PIRSF037663">
    <property type="entry name" value="Acetyltransf_GNAT_prd"/>
    <property type="match status" value="1"/>
</dbReference>
<evidence type="ECO:0000313" key="6">
    <source>
        <dbReference type="Proteomes" id="UP000190306"/>
    </source>
</evidence>
<dbReference type="GO" id="GO:0016747">
    <property type="term" value="F:acyltransferase activity, transferring groups other than amino-acyl groups"/>
    <property type="evidence" value="ECO:0007669"/>
    <property type="project" value="InterPro"/>
</dbReference>
<dbReference type="Pfam" id="PF00583">
    <property type="entry name" value="Acetyltransf_1"/>
    <property type="match status" value="1"/>
</dbReference>
<evidence type="ECO:0000259" key="3">
    <source>
        <dbReference type="PROSITE" id="PS51186"/>
    </source>
</evidence>